<evidence type="ECO:0000256" key="8">
    <source>
        <dbReference type="RuleBase" id="RU364024"/>
    </source>
</evidence>
<evidence type="ECO:0000313" key="10">
    <source>
        <dbReference type="EMBL" id="VDN90292.1"/>
    </source>
</evidence>
<accession>A0A0N4TL93</accession>
<dbReference type="GO" id="GO:0001671">
    <property type="term" value="F:ATPase activator activity"/>
    <property type="evidence" value="ECO:0007669"/>
    <property type="project" value="InterPro"/>
</dbReference>
<keyword evidence="11" id="KW-1185">Reference proteome</keyword>
<dbReference type="EMBL" id="UZAD01013147">
    <property type="protein sequence ID" value="VDN90292.1"/>
    <property type="molecule type" value="Genomic_DNA"/>
</dbReference>
<dbReference type="WBParaSite" id="BPAG_0000914401-mRNA-1">
    <property type="protein sequence ID" value="BPAG_0000914401-mRNA-1"/>
    <property type="gene ID" value="BPAG_0000914401"/>
</dbReference>
<dbReference type="Proteomes" id="UP000278627">
    <property type="component" value="Unassembled WGS sequence"/>
</dbReference>
<organism evidence="12">
    <name type="scientific">Brugia pahangi</name>
    <name type="common">Filarial nematode worm</name>
    <dbReference type="NCBI Taxonomy" id="6280"/>
    <lineage>
        <taxon>Eukaryota</taxon>
        <taxon>Metazoa</taxon>
        <taxon>Ecdysozoa</taxon>
        <taxon>Nematoda</taxon>
        <taxon>Chromadorea</taxon>
        <taxon>Rhabditida</taxon>
        <taxon>Spirurina</taxon>
        <taxon>Spiruromorpha</taxon>
        <taxon>Filarioidea</taxon>
        <taxon>Onchocercidae</taxon>
        <taxon>Brugia</taxon>
    </lineage>
</organism>
<dbReference type="Pfam" id="PF03849">
    <property type="entry name" value="Tfb2"/>
    <property type="match status" value="1"/>
</dbReference>
<dbReference type="GO" id="GO:0006289">
    <property type="term" value="P:nucleotide-excision repair"/>
    <property type="evidence" value="ECO:0007669"/>
    <property type="project" value="InterPro"/>
</dbReference>
<dbReference type="GO" id="GO:0003690">
    <property type="term" value="F:double-stranded DNA binding"/>
    <property type="evidence" value="ECO:0007669"/>
    <property type="project" value="TreeGrafter"/>
</dbReference>
<comment type="subcellular location">
    <subcellularLocation>
        <location evidence="1 8">Nucleus</location>
    </subcellularLocation>
</comment>
<dbReference type="PANTHER" id="PTHR13152">
    <property type="entry name" value="TFIIH, POLYPEPTIDE 4"/>
    <property type="match status" value="1"/>
</dbReference>
<comment type="similarity">
    <text evidence="2 8">Belongs to the TFB2 family.</text>
</comment>
<dbReference type="GO" id="GO:0000439">
    <property type="term" value="C:transcription factor TFIIH core complex"/>
    <property type="evidence" value="ECO:0007669"/>
    <property type="project" value="InterPro"/>
</dbReference>
<dbReference type="Pfam" id="PF18307">
    <property type="entry name" value="Tfb2_C"/>
    <property type="match status" value="1"/>
</dbReference>
<evidence type="ECO:0000256" key="5">
    <source>
        <dbReference type="ARBA" id="ARBA00023163"/>
    </source>
</evidence>
<evidence type="ECO:0000313" key="11">
    <source>
        <dbReference type="Proteomes" id="UP000278627"/>
    </source>
</evidence>
<evidence type="ECO:0000256" key="6">
    <source>
        <dbReference type="ARBA" id="ARBA00023204"/>
    </source>
</evidence>
<sequence>MSNWNGQPLLEYLSSRATDQLNKLYSYPAVSFAIFRLLPELSQQLILKMLWLSGSNRNCTNTGCAKHGDTLHSKRFFECFEFGMRIERGPSFAVLKSFPTSTGWRAWSSPDFEAAVINHINALRKLKIIIGDEEVMLNQVYRRAYLKATRIGLCKASELSVVTDCDEKTRKSANKDLGKKAVERWECILHYLALPSQKSEQGVSGTTKRLFRSAGLTSSGNDDGDIEITSAGFQFLLLNRPEQIWTYLLHYFHMQEVAGIDIVKELDFLFKLTLYSGSTCGGTRVVNGSDKERPTGSRAFIIDENWPETIKDFLMHLRELGLVFIRKRKDGQVYSHIQKFFFLTPLLNHLTGISNISEAGMENRNQNGFVIVETNYRVYAYTDSNLQLAILSTFTEMLYRFSDMSVGVLSREAVRRAFQVGITAAQIIAFLSRNAHPITYAVTTEYGRMIQSVPITVVDQIQLWEDERRRLTFCSAAVYSSFESEKEYFDILLWCHDVQRLMVITEEGHENVKVWWKMKTGKNGS</sequence>
<evidence type="ECO:0000259" key="9">
    <source>
        <dbReference type="Pfam" id="PF18307"/>
    </source>
</evidence>
<protein>
    <recommendedName>
        <fullName evidence="8">General transcription factor IIH subunit 4</fullName>
    </recommendedName>
</protein>
<comment type="function">
    <text evidence="8">Component of the general transcription and DNA repair factor IIH (TFIIH) core complex which is involved in general and transcription-coupled nucleotide excision repair (NER) of damaged DNA.</text>
</comment>
<dbReference type="InterPro" id="IPR004598">
    <property type="entry name" value="TFIIH_p52/Tfb2"/>
</dbReference>
<evidence type="ECO:0000256" key="3">
    <source>
        <dbReference type="ARBA" id="ARBA00022763"/>
    </source>
</evidence>
<feature type="domain" description="Transcription factor Tfb2 C-terminal" evidence="9">
    <location>
        <begin position="459"/>
        <end position="517"/>
    </location>
</feature>
<evidence type="ECO:0000256" key="7">
    <source>
        <dbReference type="ARBA" id="ARBA00023242"/>
    </source>
</evidence>
<dbReference type="GO" id="GO:0005675">
    <property type="term" value="C:transcription factor TFIIH holo complex"/>
    <property type="evidence" value="ECO:0007669"/>
    <property type="project" value="TreeGrafter"/>
</dbReference>
<proteinExistence type="inferred from homology"/>
<keyword evidence="5 8" id="KW-0804">Transcription</keyword>
<evidence type="ECO:0000313" key="12">
    <source>
        <dbReference type="WBParaSite" id="BPAG_0000914401-mRNA-1"/>
    </source>
</evidence>
<dbReference type="PANTHER" id="PTHR13152:SF0">
    <property type="entry name" value="GENERAL TRANSCRIPTION FACTOR IIH SUBUNIT 4"/>
    <property type="match status" value="1"/>
</dbReference>
<evidence type="ECO:0000256" key="2">
    <source>
        <dbReference type="ARBA" id="ARBA00007132"/>
    </source>
</evidence>
<name>A0A0N4TL93_BRUPA</name>
<gene>
    <name evidence="10" type="ORF">BPAG_LOCUS9106</name>
</gene>
<dbReference type="Gene3D" id="3.30.70.2610">
    <property type="match status" value="1"/>
</dbReference>
<dbReference type="STRING" id="6280.A0A0N4TL93"/>
<keyword evidence="4 8" id="KW-0805">Transcription regulation</keyword>
<reference evidence="12" key="1">
    <citation type="submission" date="2017-02" db="UniProtKB">
        <authorList>
            <consortium name="WormBaseParasite"/>
        </authorList>
    </citation>
    <scope>IDENTIFICATION</scope>
</reference>
<reference evidence="10 11" key="2">
    <citation type="submission" date="2018-11" db="EMBL/GenBank/DDBJ databases">
        <authorList>
            <consortium name="Pathogen Informatics"/>
        </authorList>
    </citation>
    <scope>NUCLEOTIDE SEQUENCE [LARGE SCALE GENOMIC DNA]</scope>
</reference>
<evidence type="ECO:0000256" key="4">
    <source>
        <dbReference type="ARBA" id="ARBA00023015"/>
    </source>
</evidence>
<keyword evidence="3 8" id="KW-0227">DNA damage</keyword>
<keyword evidence="7 8" id="KW-0539">Nucleus</keyword>
<keyword evidence="6 8" id="KW-0234">DNA repair</keyword>
<evidence type="ECO:0000256" key="1">
    <source>
        <dbReference type="ARBA" id="ARBA00004123"/>
    </source>
</evidence>
<dbReference type="InterPro" id="IPR040662">
    <property type="entry name" value="Tfb2_C"/>
</dbReference>
<dbReference type="AlphaFoldDB" id="A0A0N4TL93"/>